<organism evidence="2 3">
    <name type="scientific">Romanomermis culicivorax</name>
    <name type="common">Nematode worm</name>
    <dbReference type="NCBI Taxonomy" id="13658"/>
    <lineage>
        <taxon>Eukaryota</taxon>
        <taxon>Metazoa</taxon>
        <taxon>Ecdysozoa</taxon>
        <taxon>Nematoda</taxon>
        <taxon>Enoplea</taxon>
        <taxon>Dorylaimia</taxon>
        <taxon>Mermithida</taxon>
        <taxon>Mermithoidea</taxon>
        <taxon>Mermithidae</taxon>
        <taxon>Romanomermis</taxon>
    </lineage>
</organism>
<reference evidence="3" key="1">
    <citation type="submission" date="2022-11" db="UniProtKB">
        <authorList>
            <consortium name="WormBaseParasite"/>
        </authorList>
    </citation>
    <scope>IDENTIFICATION</scope>
</reference>
<evidence type="ECO:0000256" key="1">
    <source>
        <dbReference type="SAM" id="MobiDB-lite"/>
    </source>
</evidence>
<dbReference type="AlphaFoldDB" id="A0A915JRS5"/>
<accession>A0A915JRS5</accession>
<keyword evidence="2" id="KW-1185">Reference proteome</keyword>
<protein>
    <submittedName>
        <fullName evidence="3">Uncharacterized protein</fullName>
    </submittedName>
</protein>
<feature type="region of interest" description="Disordered" evidence="1">
    <location>
        <begin position="33"/>
        <end position="56"/>
    </location>
</feature>
<sequence length="87" mass="9876">MSTARNLHKLLPVAYLCQDVTQSYVLNRRVASNVSTSEELSPTTPLHSSAKPSTQGPHHLFVETFVEARLAYMVQFYEQTCELMFLD</sequence>
<dbReference type="Proteomes" id="UP000887565">
    <property type="component" value="Unplaced"/>
</dbReference>
<dbReference type="WBParaSite" id="nRc.2.0.1.t28813-RA">
    <property type="protein sequence ID" value="nRc.2.0.1.t28813-RA"/>
    <property type="gene ID" value="nRc.2.0.1.g28813"/>
</dbReference>
<name>A0A915JRS5_ROMCU</name>
<evidence type="ECO:0000313" key="3">
    <source>
        <dbReference type="WBParaSite" id="nRc.2.0.1.t28813-RA"/>
    </source>
</evidence>
<proteinExistence type="predicted"/>
<evidence type="ECO:0000313" key="2">
    <source>
        <dbReference type="Proteomes" id="UP000887565"/>
    </source>
</evidence>